<dbReference type="AlphaFoldDB" id="A0A250V5I2"/>
<dbReference type="Proteomes" id="UP000217446">
    <property type="component" value="Unassembled WGS sequence"/>
</dbReference>
<keyword evidence="1" id="KW-0547">Nucleotide-binding</keyword>
<keyword evidence="2" id="KW-1185">Reference proteome</keyword>
<keyword evidence="1" id="KW-0067">ATP-binding</keyword>
<gene>
    <name evidence="1" type="ORF">SO3561_00841</name>
</gene>
<dbReference type="EMBL" id="BDQI01000001">
    <property type="protein sequence ID" value="GAX49352.1"/>
    <property type="molecule type" value="Genomic_DNA"/>
</dbReference>
<evidence type="ECO:0000313" key="2">
    <source>
        <dbReference type="Proteomes" id="UP000217446"/>
    </source>
</evidence>
<dbReference type="STRING" id="1963.AQJ27_01820"/>
<proteinExistence type="predicted"/>
<accession>A0A250V5I2</accession>
<protein>
    <submittedName>
        <fullName evidence="1">ABC transporter ATP-binding protein</fullName>
    </submittedName>
</protein>
<evidence type="ECO:0000313" key="1">
    <source>
        <dbReference type="EMBL" id="GAX49352.1"/>
    </source>
</evidence>
<comment type="caution">
    <text evidence="1">The sequence shown here is derived from an EMBL/GenBank/DDBJ whole genome shotgun (WGS) entry which is preliminary data.</text>
</comment>
<dbReference type="GO" id="GO:0005524">
    <property type="term" value="F:ATP binding"/>
    <property type="evidence" value="ECO:0007669"/>
    <property type="project" value="UniProtKB-KW"/>
</dbReference>
<reference evidence="2" key="1">
    <citation type="submission" date="2017-05" db="EMBL/GenBank/DDBJ databases">
        <title>Streptomyces olivochromogenes NBRC 3561 whole genome shotgun sequence.</title>
        <authorList>
            <person name="Dohra H."/>
            <person name="Kodani S."/>
        </authorList>
    </citation>
    <scope>NUCLEOTIDE SEQUENCE [LARGE SCALE GENOMIC DNA]</scope>
    <source>
        <strain evidence="2">NBRC 3561</strain>
    </source>
</reference>
<name>A0A250V5I2_STROL</name>
<sequence length="123" mass="13372">MIVALLVSPAIGFFNGWMVVKRPGCPSFLVTLDGFAAIATWMLLRARYGNWISAVGDHFSVLRLRAMELSAERGEITLEELTDHMAGGAELAALKHKLSQVRGADAEELPEEHALRVGALKAN</sequence>
<organism evidence="1 2">
    <name type="scientific">Streptomyces olivochromogenes</name>
    <dbReference type="NCBI Taxonomy" id="1963"/>
    <lineage>
        <taxon>Bacteria</taxon>
        <taxon>Bacillati</taxon>
        <taxon>Actinomycetota</taxon>
        <taxon>Actinomycetes</taxon>
        <taxon>Kitasatosporales</taxon>
        <taxon>Streptomycetaceae</taxon>
        <taxon>Streptomyces</taxon>
    </lineage>
</organism>